<feature type="region of interest" description="Disordered" evidence="5">
    <location>
        <begin position="1"/>
        <end position="78"/>
    </location>
</feature>
<keyword evidence="4" id="KW-0342">GTP-binding</keyword>
<evidence type="ECO:0000256" key="3">
    <source>
        <dbReference type="ARBA" id="ARBA00022801"/>
    </source>
</evidence>
<dbReference type="SUPFAM" id="SSF52540">
    <property type="entry name" value="P-loop containing nucleoside triphosphate hydrolases"/>
    <property type="match status" value="1"/>
</dbReference>
<evidence type="ECO:0000256" key="4">
    <source>
        <dbReference type="ARBA" id="ARBA00023134"/>
    </source>
</evidence>
<dbReference type="InterPro" id="IPR051515">
    <property type="entry name" value="IRG"/>
</dbReference>
<dbReference type="AlphaFoldDB" id="A0A9D4LYM8"/>
<dbReference type="EMBL" id="JAIWYP010000002">
    <property type="protein sequence ID" value="KAH3866344.1"/>
    <property type="molecule type" value="Genomic_DNA"/>
</dbReference>
<evidence type="ECO:0000313" key="8">
    <source>
        <dbReference type="Proteomes" id="UP000828390"/>
    </source>
</evidence>
<keyword evidence="3" id="KW-0378">Hydrolase</keyword>
<proteinExistence type="inferred from homology"/>
<dbReference type="InterPro" id="IPR007743">
    <property type="entry name" value="Immunity-related_GTPase-like"/>
</dbReference>
<accession>A0A9D4LYM8</accession>
<dbReference type="OrthoDB" id="6147736at2759"/>
<reference evidence="7" key="2">
    <citation type="submission" date="2020-11" db="EMBL/GenBank/DDBJ databases">
        <authorList>
            <person name="McCartney M.A."/>
            <person name="Auch B."/>
            <person name="Kono T."/>
            <person name="Mallez S."/>
            <person name="Becker A."/>
            <person name="Gohl D.M."/>
            <person name="Silverstein K.A.T."/>
            <person name="Koren S."/>
            <person name="Bechman K.B."/>
            <person name="Herman A."/>
            <person name="Abrahante J.E."/>
            <person name="Garbe J."/>
        </authorList>
    </citation>
    <scope>NUCLEOTIDE SEQUENCE</scope>
    <source>
        <strain evidence="7">Duluth1</strain>
        <tissue evidence="7">Whole animal</tissue>
    </source>
</reference>
<dbReference type="Proteomes" id="UP000828390">
    <property type="component" value="Unassembled WGS sequence"/>
</dbReference>
<keyword evidence="8" id="KW-1185">Reference proteome</keyword>
<dbReference type="InterPro" id="IPR030385">
    <property type="entry name" value="G_IRG_dom"/>
</dbReference>
<evidence type="ECO:0000256" key="5">
    <source>
        <dbReference type="SAM" id="MobiDB-lite"/>
    </source>
</evidence>
<feature type="domain" description="IRG-type G" evidence="6">
    <location>
        <begin position="149"/>
        <end position="336"/>
    </location>
</feature>
<dbReference type="GO" id="GO:0016020">
    <property type="term" value="C:membrane"/>
    <property type="evidence" value="ECO:0007669"/>
    <property type="project" value="InterPro"/>
</dbReference>
<feature type="compositionally biased region" description="Polar residues" evidence="5">
    <location>
        <begin position="40"/>
        <end position="56"/>
    </location>
</feature>
<evidence type="ECO:0000259" key="6">
    <source>
        <dbReference type="PROSITE" id="PS51716"/>
    </source>
</evidence>
<dbReference type="PANTHER" id="PTHR32341:SF10">
    <property type="entry name" value="INTERFERON-INDUCIBLE GTPASE 5"/>
    <property type="match status" value="1"/>
</dbReference>
<sequence>MQSQSGNYCGDSNPSTELQQLVQPSDQEQRQVDSDCVVESNPTGTNGCAAQQTNVATHEKVDNANGTTGEGPAGSTRNAEDELLNSTLESLEISAVAYSQDDNELGSDQLDDTILENEKMVDYQKVLDQCGYTELMNMLDENNNKWRDIKISIAITGQSGSGKSSFINALRGLKDEDKDAAETGCVETTIYPKPYPHPDNKNLVLWDLPGVGTRNNPQETYLQTVNFKKYDFIILVSSNRFTEHDTYLAKHIQFKFDDPHLFFVRSKIDVDLENKQKGRRIPMTEKSRQETLDEIKKNCDENLMKDKIQSPLVFMINNHDTHTFDFKTLANTLVDKVKELKRDALVLSIAPFTEKIVDAKVDALNRRLNDVAGCAAVAALHSKREEGERLEIDILKKEMLMYKRQLGIDTHSLNVVAGKFKKDIQEIYIALNSETHAILRKFDDYCARADKVVPSELHGLQVLKNNEKLYERYQRQWSSVLKKILHLCIKENITLQRKIVEWSHT</sequence>
<gene>
    <name evidence="7" type="ORF">DPMN_029406</name>
</gene>
<evidence type="ECO:0000256" key="1">
    <source>
        <dbReference type="ARBA" id="ARBA00005429"/>
    </source>
</evidence>
<comment type="similarity">
    <text evidence="1">Belongs to the TRAFAC class dynamin-like GTPase superfamily. IRG family.</text>
</comment>
<dbReference type="GO" id="GO:0005525">
    <property type="term" value="F:GTP binding"/>
    <property type="evidence" value="ECO:0007669"/>
    <property type="project" value="UniProtKB-KW"/>
</dbReference>
<keyword evidence="2" id="KW-0547">Nucleotide-binding</keyword>
<dbReference type="PROSITE" id="PS51716">
    <property type="entry name" value="G_IRG"/>
    <property type="match status" value="1"/>
</dbReference>
<dbReference type="Gene3D" id="3.40.50.300">
    <property type="entry name" value="P-loop containing nucleotide triphosphate hydrolases"/>
    <property type="match status" value="1"/>
</dbReference>
<dbReference type="PANTHER" id="PTHR32341">
    <property type="entry name" value="INTERFERON-INDUCIBLE GTPASE"/>
    <property type="match status" value="1"/>
</dbReference>
<reference evidence="7" key="1">
    <citation type="journal article" date="2019" name="bioRxiv">
        <title>The Genome of the Zebra Mussel, Dreissena polymorpha: A Resource for Invasive Species Research.</title>
        <authorList>
            <person name="McCartney M.A."/>
            <person name="Auch B."/>
            <person name="Kono T."/>
            <person name="Mallez S."/>
            <person name="Zhang Y."/>
            <person name="Obille A."/>
            <person name="Becker A."/>
            <person name="Abrahante J.E."/>
            <person name="Garbe J."/>
            <person name="Badalamenti J.P."/>
            <person name="Herman A."/>
            <person name="Mangelson H."/>
            <person name="Liachko I."/>
            <person name="Sullivan S."/>
            <person name="Sone E.D."/>
            <person name="Koren S."/>
            <person name="Silverstein K.A.T."/>
            <person name="Beckman K.B."/>
            <person name="Gohl D.M."/>
        </authorList>
    </citation>
    <scope>NUCLEOTIDE SEQUENCE</scope>
    <source>
        <strain evidence="7">Duluth1</strain>
        <tissue evidence="7">Whole animal</tissue>
    </source>
</reference>
<organism evidence="7 8">
    <name type="scientific">Dreissena polymorpha</name>
    <name type="common">Zebra mussel</name>
    <name type="synonym">Mytilus polymorpha</name>
    <dbReference type="NCBI Taxonomy" id="45954"/>
    <lineage>
        <taxon>Eukaryota</taxon>
        <taxon>Metazoa</taxon>
        <taxon>Spiralia</taxon>
        <taxon>Lophotrochozoa</taxon>
        <taxon>Mollusca</taxon>
        <taxon>Bivalvia</taxon>
        <taxon>Autobranchia</taxon>
        <taxon>Heteroconchia</taxon>
        <taxon>Euheterodonta</taxon>
        <taxon>Imparidentia</taxon>
        <taxon>Neoheterodontei</taxon>
        <taxon>Myida</taxon>
        <taxon>Dreissenoidea</taxon>
        <taxon>Dreissenidae</taxon>
        <taxon>Dreissena</taxon>
    </lineage>
</organism>
<evidence type="ECO:0000256" key="2">
    <source>
        <dbReference type="ARBA" id="ARBA00022741"/>
    </source>
</evidence>
<protein>
    <recommendedName>
        <fullName evidence="6">IRG-type G domain-containing protein</fullName>
    </recommendedName>
</protein>
<dbReference type="InterPro" id="IPR027417">
    <property type="entry name" value="P-loop_NTPase"/>
</dbReference>
<dbReference type="FunFam" id="3.40.50.300:FF:000541">
    <property type="entry name" value="Immunity related GTPase M"/>
    <property type="match status" value="1"/>
</dbReference>
<feature type="compositionally biased region" description="Polar residues" evidence="5">
    <location>
        <begin position="1"/>
        <end position="26"/>
    </location>
</feature>
<dbReference type="GO" id="GO:0016787">
    <property type="term" value="F:hydrolase activity"/>
    <property type="evidence" value="ECO:0007669"/>
    <property type="project" value="UniProtKB-KW"/>
</dbReference>
<dbReference type="Pfam" id="PF05049">
    <property type="entry name" value="IIGP"/>
    <property type="match status" value="1"/>
</dbReference>
<name>A0A9D4LYM8_DREPO</name>
<comment type="caution">
    <text evidence="7">The sequence shown here is derived from an EMBL/GenBank/DDBJ whole genome shotgun (WGS) entry which is preliminary data.</text>
</comment>
<evidence type="ECO:0000313" key="7">
    <source>
        <dbReference type="EMBL" id="KAH3866344.1"/>
    </source>
</evidence>